<evidence type="ECO:0000313" key="14">
    <source>
        <dbReference type="Proteomes" id="UP001515500"/>
    </source>
</evidence>
<proteinExistence type="inferred from homology"/>
<keyword evidence="4" id="KW-0489">Methyltransferase</keyword>
<dbReference type="CDD" id="cd02440">
    <property type="entry name" value="AdoMet_MTases"/>
    <property type="match status" value="1"/>
</dbReference>
<evidence type="ECO:0000256" key="6">
    <source>
        <dbReference type="ARBA" id="ARBA00022691"/>
    </source>
</evidence>
<dbReference type="PANTHER" id="PTHR11406">
    <property type="entry name" value="PHOSPHOGLYCERATE KINASE"/>
    <property type="match status" value="1"/>
</dbReference>
<keyword evidence="10" id="KW-0067">ATP-binding</keyword>
<evidence type="ECO:0000256" key="9">
    <source>
        <dbReference type="ARBA" id="ARBA00022777"/>
    </source>
</evidence>
<reference evidence="15" key="1">
    <citation type="submission" date="2025-08" db="UniProtKB">
        <authorList>
            <consortium name="RefSeq"/>
        </authorList>
    </citation>
    <scope>IDENTIFICATION</scope>
</reference>
<evidence type="ECO:0000256" key="7">
    <source>
        <dbReference type="ARBA" id="ARBA00022694"/>
    </source>
</evidence>
<dbReference type="InterPro" id="IPR001576">
    <property type="entry name" value="Phosphoglycerate_kinase"/>
</dbReference>
<dbReference type="RefSeq" id="XP_039119902.1">
    <property type="nucleotide sequence ID" value="XM_039263968.1"/>
</dbReference>
<comment type="catalytic activity">
    <reaction evidence="12">
        <text>(2R)-3-phosphoglycerate + ATP = (2R)-3-phospho-glyceroyl phosphate + ADP</text>
        <dbReference type="Rhea" id="RHEA:14801"/>
        <dbReference type="ChEBI" id="CHEBI:30616"/>
        <dbReference type="ChEBI" id="CHEBI:57604"/>
        <dbReference type="ChEBI" id="CHEBI:58272"/>
        <dbReference type="ChEBI" id="CHEBI:456216"/>
        <dbReference type="EC" id="2.7.2.3"/>
    </reaction>
</comment>
<keyword evidence="14" id="KW-1185">Reference proteome</keyword>
<accession>A0AB40AY49</accession>
<keyword evidence="11" id="KW-0460">Magnesium</keyword>
<keyword evidence="7" id="KW-0819">tRNA processing</keyword>
<dbReference type="Proteomes" id="UP001515500">
    <property type="component" value="Unplaced"/>
</dbReference>
<dbReference type="InterPro" id="IPR029063">
    <property type="entry name" value="SAM-dependent_MTases_sf"/>
</dbReference>
<dbReference type="PROSITE" id="PS51625">
    <property type="entry name" value="SAM_MT_TRMB"/>
    <property type="match status" value="1"/>
</dbReference>
<sequence length="676" mass="75261">MAGMRWHLNFAQTSALQHWTPCNSDKFKLYLCRTLLKAFWNHGGSQSFSGYCCLSRLASRDVLQPVKKFSRQIEDCSNGNKSNSLLHIQTLRNFPIKKLHGEVVIVRFDSALLLKGAEINDSLACKAFSTIRYLHDAGAKIILVGNWGHTSDSLSLSTKSLVDHLSSVLQLKVVPANGFSGFSKSEITNSEKVDLLLLDNMTRFKEELANCSEFALELTSGANIFVNDAFSVSHKILASTVGVTRSCYASVAGFHFEEQSSLLLEIVENKNHPYIAIIGGRSLLEKASALNYLASKCDGLIFVGVLAFQIMHALGLHVPSCFLEHNAVGEALKLIHLAQDRNIPIYFPNDFWYVKDCNPELLEVFPSNAILPGWTPVDLGPLSLKDIACLLLKCKKILWIGPVNFGSSKHGVHGPSELASILERVNKSGCDIFVVGNAACKAVTQKASSCIPYKMLESASVVWEFLARRSLPGAAALDRAYPFNLDWNTIFACPKRPLIVDIGSGNGLFILKMGRTWRDSNFLGLEINRKLVKRCLNNVLESGARNMHFISTNATSTFHSVVSSYPGDLAIVSIQCPNPDFNKEEYRWRMVQRSLVEAIIDLLAVNGKIFLQSDIETVAAKMKDQFLQYGKDKLAFEGDDDNEWIKENPFGVCSDWEQHVLDRGDPMFRIMLRKVR</sequence>
<dbReference type="Pfam" id="PF02390">
    <property type="entry name" value="Methyltransf_4"/>
    <property type="match status" value="1"/>
</dbReference>
<dbReference type="InterPro" id="IPR036043">
    <property type="entry name" value="Phosphoglycerate_kinase_sf"/>
</dbReference>
<dbReference type="PANTHER" id="PTHR11406:SF32">
    <property type="entry name" value="PHOSPHOGLYCERATE KINASE"/>
    <property type="match status" value="1"/>
</dbReference>
<dbReference type="PRINTS" id="PR00477">
    <property type="entry name" value="PHGLYCKINASE"/>
</dbReference>
<dbReference type="Gene3D" id="3.40.50.1260">
    <property type="entry name" value="Phosphoglycerate kinase, N-terminal domain"/>
    <property type="match status" value="2"/>
</dbReference>
<dbReference type="GeneID" id="120256240"/>
<organism evidence="14 15">
    <name type="scientific">Dioscorea cayennensis subsp. rotundata</name>
    <name type="common">White Guinea yam</name>
    <name type="synonym">Dioscorea rotundata</name>
    <dbReference type="NCBI Taxonomy" id="55577"/>
    <lineage>
        <taxon>Eukaryota</taxon>
        <taxon>Viridiplantae</taxon>
        <taxon>Streptophyta</taxon>
        <taxon>Embryophyta</taxon>
        <taxon>Tracheophyta</taxon>
        <taxon>Spermatophyta</taxon>
        <taxon>Magnoliopsida</taxon>
        <taxon>Liliopsida</taxon>
        <taxon>Dioscoreales</taxon>
        <taxon>Dioscoreaceae</taxon>
        <taxon>Dioscorea</taxon>
    </lineage>
</organism>
<dbReference type="GO" id="GO:0005524">
    <property type="term" value="F:ATP binding"/>
    <property type="evidence" value="ECO:0007669"/>
    <property type="project" value="UniProtKB-KW"/>
</dbReference>
<evidence type="ECO:0000256" key="4">
    <source>
        <dbReference type="ARBA" id="ARBA00022603"/>
    </source>
</evidence>
<dbReference type="SUPFAM" id="SSF53748">
    <property type="entry name" value="Phosphoglycerate kinase"/>
    <property type="match status" value="1"/>
</dbReference>
<evidence type="ECO:0000256" key="1">
    <source>
        <dbReference type="ARBA" id="ARBA00000142"/>
    </source>
</evidence>
<evidence type="ECO:0000256" key="8">
    <source>
        <dbReference type="ARBA" id="ARBA00022741"/>
    </source>
</evidence>
<evidence type="ECO:0000313" key="15">
    <source>
        <dbReference type="RefSeq" id="XP_039119902.1"/>
    </source>
</evidence>
<dbReference type="FunFam" id="3.40.50.1260:FF:000013">
    <property type="entry name" value="Phosphoglycerate kinase"/>
    <property type="match status" value="1"/>
</dbReference>
<dbReference type="GO" id="GO:0006096">
    <property type="term" value="P:glycolytic process"/>
    <property type="evidence" value="ECO:0007669"/>
    <property type="project" value="InterPro"/>
</dbReference>
<evidence type="ECO:0000256" key="13">
    <source>
        <dbReference type="RuleBase" id="RU000696"/>
    </source>
</evidence>
<evidence type="ECO:0000256" key="12">
    <source>
        <dbReference type="RuleBase" id="RU000532"/>
    </source>
</evidence>
<evidence type="ECO:0000256" key="2">
    <source>
        <dbReference type="ARBA" id="ARBA00001946"/>
    </source>
</evidence>
<gene>
    <name evidence="15" type="primary">LOC120256240</name>
</gene>
<evidence type="ECO:0000256" key="5">
    <source>
        <dbReference type="ARBA" id="ARBA00022679"/>
    </source>
</evidence>
<dbReference type="GO" id="GO:0008176">
    <property type="term" value="F:tRNA (guanine(46)-N7)-methyltransferase activity"/>
    <property type="evidence" value="ECO:0007669"/>
    <property type="project" value="UniProtKB-EC"/>
</dbReference>
<comment type="catalytic activity">
    <reaction evidence="1">
        <text>guanosine(46) in tRNA + S-adenosyl-L-methionine = N(7)-methylguanosine(46) in tRNA + S-adenosyl-L-homocysteine</text>
        <dbReference type="Rhea" id="RHEA:42708"/>
        <dbReference type="Rhea" id="RHEA-COMP:10188"/>
        <dbReference type="Rhea" id="RHEA-COMP:10189"/>
        <dbReference type="ChEBI" id="CHEBI:57856"/>
        <dbReference type="ChEBI" id="CHEBI:59789"/>
        <dbReference type="ChEBI" id="CHEBI:74269"/>
        <dbReference type="ChEBI" id="CHEBI:74480"/>
        <dbReference type="EC" id="2.1.1.33"/>
    </reaction>
</comment>
<keyword evidence="6" id="KW-0949">S-adenosyl-L-methionine</keyword>
<dbReference type="GO" id="GO:0006094">
    <property type="term" value="P:gluconeogenesis"/>
    <property type="evidence" value="ECO:0007669"/>
    <property type="project" value="TreeGrafter"/>
</dbReference>
<protein>
    <recommendedName>
        <fullName evidence="12">Phosphoglycerate kinase</fullName>
        <ecNumber evidence="12">2.7.2.3</ecNumber>
    </recommendedName>
</protein>
<evidence type="ECO:0000256" key="10">
    <source>
        <dbReference type="ARBA" id="ARBA00022840"/>
    </source>
</evidence>
<comment type="cofactor">
    <cofactor evidence="2">
        <name>Mg(2+)</name>
        <dbReference type="ChEBI" id="CHEBI:18420"/>
    </cofactor>
</comment>
<dbReference type="InterPro" id="IPR003358">
    <property type="entry name" value="tRNA_(Gua-N-7)_MeTrfase_Trmb"/>
</dbReference>
<dbReference type="EC" id="2.7.2.3" evidence="12"/>
<dbReference type="GO" id="GO:0004618">
    <property type="term" value="F:phosphoglycerate kinase activity"/>
    <property type="evidence" value="ECO:0007669"/>
    <property type="project" value="UniProtKB-EC"/>
</dbReference>
<dbReference type="InterPro" id="IPR015824">
    <property type="entry name" value="Phosphoglycerate_kinase_N"/>
</dbReference>
<dbReference type="GO" id="GO:0005829">
    <property type="term" value="C:cytosol"/>
    <property type="evidence" value="ECO:0007669"/>
    <property type="project" value="TreeGrafter"/>
</dbReference>
<dbReference type="Gene3D" id="3.40.50.150">
    <property type="entry name" value="Vaccinia Virus protein VP39"/>
    <property type="match status" value="1"/>
</dbReference>
<dbReference type="Pfam" id="PF00162">
    <property type="entry name" value="PGK"/>
    <property type="match status" value="1"/>
</dbReference>
<dbReference type="SUPFAM" id="SSF53335">
    <property type="entry name" value="S-adenosyl-L-methionine-dependent methyltransferases"/>
    <property type="match status" value="1"/>
</dbReference>
<dbReference type="GO" id="GO:0043531">
    <property type="term" value="F:ADP binding"/>
    <property type="evidence" value="ECO:0007669"/>
    <property type="project" value="TreeGrafter"/>
</dbReference>
<dbReference type="FunFam" id="3.40.50.150:FF:000194">
    <property type="entry name" value="Phosphoglycerate kinase"/>
    <property type="match status" value="1"/>
</dbReference>
<dbReference type="AlphaFoldDB" id="A0AB40AY49"/>
<keyword evidence="9 12" id="KW-0418">Kinase</keyword>
<comment type="similarity">
    <text evidence="3 12">Belongs to the phosphoglycerate kinase family.</text>
</comment>
<evidence type="ECO:0000256" key="11">
    <source>
        <dbReference type="ARBA" id="ARBA00022842"/>
    </source>
</evidence>
<evidence type="ECO:0000256" key="3">
    <source>
        <dbReference type="ARBA" id="ARBA00008982"/>
    </source>
</evidence>
<comment type="subunit">
    <text evidence="13">Monomer.</text>
</comment>
<name>A0AB40AY49_DIOCR</name>
<keyword evidence="8" id="KW-0547">Nucleotide-binding</keyword>
<keyword evidence="5 12" id="KW-0808">Transferase</keyword>